<dbReference type="CDD" id="cd07341">
    <property type="entry name" value="M56_BlaR1_MecR1_like"/>
    <property type="match status" value="1"/>
</dbReference>
<keyword evidence="1" id="KW-0812">Transmembrane</keyword>
<keyword evidence="1" id="KW-0472">Membrane</keyword>
<proteinExistence type="predicted"/>
<dbReference type="EMBL" id="FNQE01000014">
    <property type="protein sequence ID" value="SDY99404.1"/>
    <property type="molecule type" value="Genomic_DNA"/>
</dbReference>
<dbReference type="InterPro" id="IPR008756">
    <property type="entry name" value="Peptidase_M56"/>
</dbReference>
<dbReference type="OrthoDB" id="9804799at2"/>
<reference evidence="3 4" key="1">
    <citation type="submission" date="2016-10" db="EMBL/GenBank/DDBJ databases">
        <authorList>
            <person name="de Groot N.N."/>
        </authorList>
    </citation>
    <scope>NUCLEOTIDE SEQUENCE [LARGE SCALE GENOMIC DNA]</scope>
    <source>
        <strain evidence="3 4">DSM 21650</strain>
    </source>
</reference>
<keyword evidence="1" id="KW-1133">Transmembrane helix</keyword>
<evidence type="ECO:0000259" key="2">
    <source>
        <dbReference type="Pfam" id="PF05569"/>
    </source>
</evidence>
<organism evidence="3 4">
    <name type="scientific">Proteiniborus ethanoligenes</name>
    <dbReference type="NCBI Taxonomy" id="415015"/>
    <lineage>
        <taxon>Bacteria</taxon>
        <taxon>Bacillati</taxon>
        <taxon>Bacillota</taxon>
        <taxon>Clostridia</taxon>
        <taxon>Eubacteriales</taxon>
        <taxon>Proteiniborus</taxon>
    </lineage>
</organism>
<dbReference type="RefSeq" id="WP_091729267.1">
    <property type="nucleotide sequence ID" value="NZ_FNQE01000014.1"/>
</dbReference>
<accession>A0A1H3PE22</accession>
<protein>
    <submittedName>
        <fullName evidence="3">Signal transducer regulating beta-lactamase production, contains metallopeptidase domain</fullName>
    </submittedName>
</protein>
<dbReference type="PANTHER" id="PTHR34978:SF3">
    <property type="entry name" value="SLR0241 PROTEIN"/>
    <property type="match status" value="1"/>
</dbReference>
<feature type="domain" description="Peptidase M56" evidence="2">
    <location>
        <begin position="9"/>
        <end position="306"/>
    </location>
</feature>
<evidence type="ECO:0000313" key="3">
    <source>
        <dbReference type="EMBL" id="SDY99404.1"/>
    </source>
</evidence>
<dbReference type="Pfam" id="PF14172">
    <property type="entry name" value="DUF4309"/>
    <property type="match status" value="1"/>
</dbReference>
<keyword evidence="4" id="KW-1185">Reference proteome</keyword>
<feature type="transmembrane region" description="Helical" evidence="1">
    <location>
        <begin position="116"/>
        <end position="138"/>
    </location>
</feature>
<feature type="transmembrane region" description="Helical" evidence="1">
    <location>
        <begin position="38"/>
        <end position="56"/>
    </location>
</feature>
<dbReference type="STRING" id="415015.SAMN05660462_01469"/>
<feature type="transmembrane region" description="Helical" evidence="1">
    <location>
        <begin position="6"/>
        <end position="26"/>
    </location>
</feature>
<dbReference type="AlphaFoldDB" id="A0A1H3PE22"/>
<dbReference type="InterPro" id="IPR025453">
    <property type="entry name" value="DUF4309"/>
</dbReference>
<sequence length="768" mass="88897">MLESIFFTIISMSIIASIIALFIGVIRNALGKYLPKSFSYYLWFIVLFRLILPINFSSSLSLFNFMPNTTTIISRVSRNIETEAMQNNINNVVSNSTTISQGNAAATVTPNSQLQIIFLGASIIWVLGMIFLIIRSIIRYYNASKVLDTATIIKDIDISHIKKSMKLNRNISIYSLDLLQSPLVYGLLKPKVIVPASMVDNIHTSESMQILAHEIHHIRRFDNILKLIWSIAICIHWFNPIVWLSAKYFNEDMELSCDEKVVKAWEDDIRKAYASSLINIADKQSHTLQGNFLFFGESNIKARVKNVMKFKKPKLLITPIAIILLGATTIFTLTNKKEQIIYRNENFGFVLTMDKKIFDKFKILEESSGVFFINKDVYGAYPYDKIGTVFRIEAYQKERITRDDLEELNSIYNLEYIGENNKFYFGWAYPTDIAYPHDNEELKKSYERTTEAASKIRESIEIIEPGNDRYAYNENLKSAYEGFVDGVEFGLNSPAEEVVKNWGEPLDIGYLYGGLYLAYEDVVFYTDGYMKNDNSYTYGTIGRIDTRESYGIKAGAMTTDMVMGVLGEPDGWQVYDEEWKDPEGDIHPKAYYYAGDYTITISYRVDNRLVQYISIDDYRPLPVVGRGGFLVLNDNEKEAYERFIQNFDEKELNGLSVISILKLYLHCHKEGNFEAQWELYTKEDTEFGWDKKEHIAMRKKEEEIDFSRYFENPVNIEIDYFRDRTRATLSWEDIKIKNDPSNSPGSRINFRLAKNKDGIWKVEFSRKD</sequence>
<evidence type="ECO:0000313" key="4">
    <source>
        <dbReference type="Proteomes" id="UP000198625"/>
    </source>
</evidence>
<name>A0A1H3PE22_9FIRM</name>
<dbReference type="PANTHER" id="PTHR34978">
    <property type="entry name" value="POSSIBLE SENSOR-TRANSDUCER PROTEIN BLAR"/>
    <property type="match status" value="1"/>
</dbReference>
<dbReference type="InterPro" id="IPR052173">
    <property type="entry name" value="Beta-lactam_resp_regulator"/>
</dbReference>
<evidence type="ECO:0000256" key="1">
    <source>
        <dbReference type="SAM" id="Phobius"/>
    </source>
</evidence>
<dbReference type="Pfam" id="PF05569">
    <property type="entry name" value="Peptidase_M56"/>
    <property type="match status" value="1"/>
</dbReference>
<feature type="transmembrane region" description="Helical" evidence="1">
    <location>
        <begin position="315"/>
        <end position="334"/>
    </location>
</feature>
<dbReference type="Proteomes" id="UP000198625">
    <property type="component" value="Unassembled WGS sequence"/>
</dbReference>
<gene>
    <name evidence="3" type="ORF">SAMN05660462_01469</name>
</gene>